<organism evidence="1 2">
    <name type="scientific">Trichonephila clavipes</name>
    <name type="common">Golden silk orbweaver</name>
    <name type="synonym">Nephila clavipes</name>
    <dbReference type="NCBI Taxonomy" id="2585209"/>
    <lineage>
        <taxon>Eukaryota</taxon>
        <taxon>Metazoa</taxon>
        <taxon>Ecdysozoa</taxon>
        <taxon>Arthropoda</taxon>
        <taxon>Chelicerata</taxon>
        <taxon>Arachnida</taxon>
        <taxon>Araneae</taxon>
        <taxon>Araneomorphae</taxon>
        <taxon>Entelegynae</taxon>
        <taxon>Araneoidea</taxon>
        <taxon>Nephilidae</taxon>
        <taxon>Trichonephila</taxon>
    </lineage>
</organism>
<protein>
    <submittedName>
        <fullName evidence="1">Uncharacterized protein</fullName>
    </submittedName>
</protein>
<evidence type="ECO:0000313" key="1">
    <source>
        <dbReference type="EMBL" id="GFX99071.1"/>
    </source>
</evidence>
<dbReference type="EMBL" id="BMAU01021205">
    <property type="protein sequence ID" value="GFX99071.1"/>
    <property type="molecule type" value="Genomic_DNA"/>
</dbReference>
<evidence type="ECO:0000313" key="2">
    <source>
        <dbReference type="Proteomes" id="UP000887159"/>
    </source>
</evidence>
<keyword evidence="2" id="KW-1185">Reference proteome</keyword>
<comment type="caution">
    <text evidence="1">The sequence shown here is derived from an EMBL/GenBank/DDBJ whole genome shotgun (WGS) entry which is preliminary data.</text>
</comment>
<accession>A0A8X6RNZ4</accession>
<dbReference type="AlphaFoldDB" id="A0A8X6RNZ4"/>
<feature type="non-terminal residue" evidence="1">
    <location>
        <position position="1"/>
    </location>
</feature>
<reference evidence="1" key="1">
    <citation type="submission" date="2020-08" db="EMBL/GenBank/DDBJ databases">
        <title>Multicomponent nature underlies the extraordinary mechanical properties of spider dragline silk.</title>
        <authorList>
            <person name="Kono N."/>
            <person name="Nakamura H."/>
            <person name="Mori M."/>
            <person name="Yoshida Y."/>
            <person name="Ohtoshi R."/>
            <person name="Malay A.D."/>
            <person name="Moran D.A.P."/>
            <person name="Tomita M."/>
            <person name="Numata K."/>
            <person name="Arakawa K."/>
        </authorList>
    </citation>
    <scope>NUCLEOTIDE SEQUENCE</scope>
</reference>
<dbReference type="Proteomes" id="UP000887159">
    <property type="component" value="Unassembled WGS sequence"/>
</dbReference>
<sequence>PGTPELLSPCERGEINSQNLKKYLLLAQGTEQSLKLLAPHMKADEPEVIDLSPD</sequence>
<gene>
    <name evidence="1" type="ORF">TNCV_4810191</name>
</gene>
<proteinExistence type="predicted"/>
<name>A0A8X6RNZ4_TRICX</name>